<accession>A0A2V0PJB8</accession>
<proteinExistence type="predicted"/>
<name>A0A2V0PJB8_9CHLO</name>
<feature type="region of interest" description="Disordered" evidence="1">
    <location>
        <begin position="1"/>
        <end position="90"/>
    </location>
</feature>
<evidence type="ECO:0000313" key="3">
    <source>
        <dbReference type="Proteomes" id="UP000247498"/>
    </source>
</evidence>
<comment type="caution">
    <text evidence="2">The sequence shown here is derived from an EMBL/GenBank/DDBJ whole genome shotgun (WGS) entry which is preliminary data.</text>
</comment>
<sequence length="251" mass="25866">MFHPDASLHAAGTDDGTLDSSFVSEGGPMGDADGRAAGPNSGLDGSNGGGAAPGAYDAPPRTSDGAGDQGPPSRHVALAMGDGDADAAPRGPLAALRRRMRRGGGGPVDGAELGVVSGVVGGKRERIRELEDLLSSEGPAGLQASLEKILGDVDPRLAHVRRKVERAVAVFGGTDVLASRLYALLMSNDHDHPAAGSHGTVSLAEWQRRVSDAYGLKWQLLSSAIDHTCRWVFVLTYLTAVATTAATLTRQ</sequence>
<evidence type="ECO:0000256" key="1">
    <source>
        <dbReference type="SAM" id="MobiDB-lite"/>
    </source>
</evidence>
<organism evidence="2 3">
    <name type="scientific">Raphidocelis subcapitata</name>
    <dbReference type="NCBI Taxonomy" id="307507"/>
    <lineage>
        <taxon>Eukaryota</taxon>
        <taxon>Viridiplantae</taxon>
        <taxon>Chlorophyta</taxon>
        <taxon>core chlorophytes</taxon>
        <taxon>Chlorophyceae</taxon>
        <taxon>CS clade</taxon>
        <taxon>Sphaeropleales</taxon>
        <taxon>Selenastraceae</taxon>
        <taxon>Raphidocelis</taxon>
    </lineage>
</organism>
<feature type="compositionally biased region" description="Low complexity" evidence="1">
    <location>
        <begin position="76"/>
        <end position="90"/>
    </location>
</feature>
<evidence type="ECO:0000313" key="2">
    <source>
        <dbReference type="EMBL" id="GBF97407.1"/>
    </source>
</evidence>
<dbReference type="AlphaFoldDB" id="A0A2V0PJB8"/>
<gene>
    <name evidence="2" type="ORF">Rsub_09572</name>
</gene>
<keyword evidence="3" id="KW-1185">Reference proteome</keyword>
<dbReference type="EMBL" id="BDRX01000098">
    <property type="protein sequence ID" value="GBF97407.1"/>
    <property type="molecule type" value="Genomic_DNA"/>
</dbReference>
<dbReference type="Proteomes" id="UP000247498">
    <property type="component" value="Unassembled WGS sequence"/>
</dbReference>
<reference evidence="2 3" key="1">
    <citation type="journal article" date="2018" name="Sci. Rep.">
        <title>Raphidocelis subcapitata (=Pseudokirchneriella subcapitata) provides an insight into genome evolution and environmental adaptations in the Sphaeropleales.</title>
        <authorList>
            <person name="Suzuki S."/>
            <person name="Yamaguchi H."/>
            <person name="Nakajima N."/>
            <person name="Kawachi M."/>
        </authorList>
    </citation>
    <scope>NUCLEOTIDE SEQUENCE [LARGE SCALE GENOMIC DNA]</scope>
    <source>
        <strain evidence="2 3">NIES-35</strain>
    </source>
</reference>
<dbReference type="InParanoid" id="A0A2V0PJB8"/>
<protein>
    <submittedName>
        <fullName evidence="2">Uncharacterized protein</fullName>
    </submittedName>
</protein>